<dbReference type="PANTHER" id="PTHR40267">
    <property type="entry name" value="BLR3294 PROTEIN"/>
    <property type="match status" value="1"/>
</dbReference>
<dbReference type="AlphaFoldDB" id="A0A932GNW4"/>
<reference evidence="1" key="1">
    <citation type="submission" date="2020-07" db="EMBL/GenBank/DDBJ databases">
        <title>Huge and variable diversity of episymbiotic CPR bacteria and DPANN archaea in groundwater ecosystems.</title>
        <authorList>
            <person name="He C.Y."/>
            <person name="Keren R."/>
            <person name="Whittaker M."/>
            <person name="Farag I.F."/>
            <person name="Doudna J."/>
            <person name="Cate J.H.D."/>
            <person name="Banfield J.F."/>
        </authorList>
    </citation>
    <scope>NUCLEOTIDE SEQUENCE</scope>
    <source>
        <strain evidence="1">NC_groundwater_717_Ag_S-0.2um_59_8</strain>
    </source>
</reference>
<dbReference type="Pfam" id="PF17645">
    <property type="entry name" value="Amdase"/>
    <property type="match status" value="1"/>
</dbReference>
<proteinExistence type="predicted"/>
<dbReference type="Gene3D" id="3.40.50.12500">
    <property type="match status" value="1"/>
</dbReference>
<protein>
    <recommendedName>
        <fullName evidence="3">Maleate cis-trans isomerase</fullName>
    </recommendedName>
</protein>
<dbReference type="InterPro" id="IPR053714">
    <property type="entry name" value="Iso_Racemase_Enz_sf"/>
</dbReference>
<evidence type="ECO:0000313" key="2">
    <source>
        <dbReference type="Proteomes" id="UP000741360"/>
    </source>
</evidence>
<dbReference type="InterPro" id="IPR026286">
    <property type="entry name" value="MaiA/AMDase"/>
</dbReference>
<gene>
    <name evidence="1" type="ORF">HYY65_05240</name>
</gene>
<organism evidence="1 2">
    <name type="scientific">Tectimicrobiota bacterium</name>
    <dbReference type="NCBI Taxonomy" id="2528274"/>
    <lineage>
        <taxon>Bacteria</taxon>
        <taxon>Pseudomonadati</taxon>
        <taxon>Nitrospinota/Tectimicrobiota group</taxon>
        <taxon>Candidatus Tectimicrobiota</taxon>
    </lineage>
</organism>
<accession>A0A932GNW4</accession>
<evidence type="ECO:0008006" key="3">
    <source>
        <dbReference type="Google" id="ProtNLM"/>
    </source>
</evidence>
<dbReference type="Proteomes" id="UP000741360">
    <property type="component" value="Unassembled WGS sequence"/>
</dbReference>
<name>A0A932GNW4_UNCTE</name>
<dbReference type="EMBL" id="JACPSX010000094">
    <property type="protein sequence ID" value="MBI3014461.1"/>
    <property type="molecule type" value="Genomic_DNA"/>
</dbReference>
<dbReference type="PANTHER" id="PTHR40267:SF1">
    <property type="entry name" value="BLR3294 PROTEIN"/>
    <property type="match status" value="1"/>
</dbReference>
<sequence length="242" mass="25933">MYYGWRGKIGHVCPAIYDTGAYEFDQILPKGVITVTLTLNVQQLVASEFERAAGIMIEGAKKLAEEDAGVIISGGDPIITMKGVGGDQKIIAEIRELTGKPASTSITTAMDGLRAVGAKRIAIASPYTEERNLVTKKFLEGNGFEVPVVKSLGVVKNVDLTRIPFHASYKLALEAFRAAPGIEGIYLPCGRWAVVGNLKAIEEDTGACAISSIQSMAWWGLKTLGIREKITGYGKLLETLGS</sequence>
<evidence type="ECO:0000313" key="1">
    <source>
        <dbReference type="EMBL" id="MBI3014461.1"/>
    </source>
</evidence>
<comment type="caution">
    <text evidence="1">The sequence shown here is derived from an EMBL/GenBank/DDBJ whole genome shotgun (WGS) entry which is preliminary data.</text>
</comment>